<dbReference type="Proteomes" id="UP000823611">
    <property type="component" value="Unassembled WGS sequence"/>
</dbReference>
<dbReference type="InterPro" id="IPR020084">
    <property type="entry name" value="NUDIX_hydrolase_CS"/>
</dbReference>
<evidence type="ECO:0000313" key="8">
    <source>
        <dbReference type="EMBL" id="MBO8434038.1"/>
    </source>
</evidence>
<dbReference type="InterPro" id="IPR000086">
    <property type="entry name" value="NUDIX_hydrolase_dom"/>
</dbReference>
<evidence type="ECO:0000256" key="6">
    <source>
        <dbReference type="ARBA" id="ARBA00023211"/>
    </source>
</evidence>
<keyword evidence="4" id="KW-0378">Hydrolase</keyword>
<dbReference type="Pfam" id="PF00293">
    <property type="entry name" value="NUDIX"/>
    <property type="match status" value="1"/>
</dbReference>
<keyword evidence="3" id="KW-0479">Metal-binding</keyword>
<keyword evidence="6" id="KW-0464">Manganese</keyword>
<dbReference type="GO" id="GO:0010945">
    <property type="term" value="F:coenzyme A diphosphatase activity"/>
    <property type="evidence" value="ECO:0007669"/>
    <property type="project" value="InterPro"/>
</dbReference>
<name>A0A9D9DWG3_9FIRM</name>
<dbReference type="InterPro" id="IPR045121">
    <property type="entry name" value="CoAse"/>
</dbReference>
<dbReference type="EMBL" id="JADIMX010000034">
    <property type="protein sequence ID" value="MBO8434038.1"/>
    <property type="molecule type" value="Genomic_DNA"/>
</dbReference>
<evidence type="ECO:0000256" key="1">
    <source>
        <dbReference type="ARBA" id="ARBA00001936"/>
    </source>
</evidence>
<reference evidence="8" key="2">
    <citation type="journal article" date="2021" name="PeerJ">
        <title>Extensive microbial diversity within the chicken gut microbiome revealed by metagenomics and culture.</title>
        <authorList>
            <person name="Gilroy R."/>
            <person name="Ravi A."/>
            <person name="Getino M."/>
            <person name="Pursley I."/>
            <person name="Horton D.L."/>
            <person name="Alikhan N.F."/>
            <person name="Baker D."/>
            <person name="Gharbi K."/>
            <person name="Hall N."/>
            <person name="Watson M."/>
            <person name="Adriaenssens E.M."/>
            <person name="Foster-Nyarko E."/>
            <person name="Jarju S."/>
            <person name="Secka A."/>
            <person name="Antonio M."/>
            <person name="Oren A."/>
            <person name="Chaudhuri R.R."/>
            <person name="La Ragione R."/>
            <person name="Hildebrand F."/>
            <person name="Pallen M.J."/>
        </authorList>
    </citation>
    <scope>NUCLEOTIDE SEQUENCE</scope>
    <source>
        <strain evidence="8">F6-4510</strain>
    </source>
</reference>
<dbReference type="PANTHER" id="PTHR12992">
    <property type="entry name" value="NUDIX HYDROLASE"/>
    <property type="match status" value="1"/>
</dbReference>
<protein>
    <submittedName>
        <fullName evidence="8">CoA pyrophosphatase</fullName>
    </submittedName>
</protein>
<evidence type="ECO:0000256" key="5">
    <source>
        <dbReference type="ARBA" id="ARBA00022842"/>
    </source>
</evidence>
<dbReference type="PANTHER" id="PTHR12992:SF11">
    <property type="entry name" value="MITOCHONDRIAL COENZYME A DIPHOSPHATASE NUDT8"/>
    <property type="match status" value="1"/>
</dbReference>
<dbReference type="PROSITE" id="PS51462">
    <property type="entry name" value="NUDIX"/>
    <property type="match status" value="1"/>
</dbReference>
<dbReference type="GO" id="GO:0046872">
    <property type="term" value="F:metal ion binding"/>
    <property type="evidence" value="ECO:0007669"/>
    <property type="project" value="UniProtKB-KW"/>
</dbReference>
<proteinExistence type="predicted"/>
<evidence type="ECO:0000256" key="2">
    <source>
        <dbReference type="ARBA" id="ARBA00001946"/>
    </source>
</evidence>
<comment type="caution">
    <text evidence="8">The sequence shown here is derived from an EMBL/GenBank/DDBJ whole genome shotgun (WGS) entry which is preliminary data.</text>
</comment>
<sequence length="209" mass="24119">MDLVKIKEIFSDYSPSIEGVYKKSSVMVLLVEQKDGLEVLFNKRSLKLKNQPGDICFAGGRQEIGETPLDTVLREVYEELGISKENIDIIGESDVIVTTNKGIITPFVGILKDMTLNDIHFNRDEVEQVFTVPLSYFFKTEPKIYHTELKPIFSENFPFHLIMNGKNYKFSNNSIEHLFYKYNEYVIWGITAKIISNVVKILKKYDFKG</sequence>
<keyword evidence="5" id="KW-0460">Magnesium</keyword>
<evidence type="ECO:0000313" key="9">
    <source>
        <dbReference type="Proteomes" id="UP000823611"/>
    </source>
</evidence>
<dbReference type="PROSITE" id="PS00893">
    <property type="entry name" value="NUDIX_BOX"/>
    <property type="match status" value="1"/>
</dbReference>
<evidence type="ECO:0000259" key="7">
    <source>
        <dbReference type="PROSITE" id="PS51462"/>
    </source>
</evidence>
<dbReference type="CDD" id="cd03426">
    <property type="entry name" value="NUDIX_CoAse_Nudt7"/>
    <property type="match status" value="1"/>
</dbReference>
<reference evidence="8" key="1">
    <citation type="submission" date="2020-10" db="EMBL/GenBank/DDBJ databases">
        <authorList>
            <person name="Gilroy R."/>
        </authorList>
    </citation>
    <scope>NUCLEOTIDE SEQUENCE</scope>
    <source>
        <strain evidence="8">F6-4510</strain>
    </source>
</reference>
<dbReference type="AlphaFoldDB" id="A0A9D9DWG3"/>
<dbReference type="SUPFAM" id="SSF55811">
    <property type="entry name" value="Nudix"/>
    <property type="match status" value="1"/>
</dbReference>
<dbReference type="Gene3D" id="3.90.79.10">
    <property type="entry name" value="Nucleoside Triphosphate Pyrophosphohydrolase"/>
    <property type="match status" value="1"/>
</dbReference>
<comment type="cofactor">
    <cofactor evidence="1">
        <name>Mn(2+)</name>
        <dbReference type="ChEBI" id="CHEBI:29035"/>
    </cofactor>
</comment>
<comment type="cofactor">
    <cofactor evidence="2">
        <name>Mg(2+)</name>
        <dbReference type="ChEBI" id="CHEBI:18420"/>
    </cofactor>
</comment>
<evidence type="ECO:0000256" key="3">
    <source>
        <dbReference type="ARBA" id="ARBA00022723"/>
    </source>
</evidence>
<organism evidence="8 9">
    <name type="scientific">Candidatus Fimicola merdigallinarum</name>
    <dbReference type="NCBI Taxonomy" id="2840819"/>
    <lineage>
        <taxon>Bacteria</taxon>
        <taxon>Bacillati</taxon>
        <taxon>Bacillota</taxon>
        <taxon>Clostridia</taxon>
        <taxon>Lachnospirales</taxon>
        <taxon>Lachnospiraceae</taxon>
        <taxon>Lachnospiraceae incertae sedis</taxon>
        <taxon>Candidatus Fimicola</taxon>
    </lineage>
</organism>
<feature type="domain" description="Nudix hydrolase" evidence="7">
    <location>
        <begin position="21"/>
        <end position="155"/>
    </location>
</feature>
<dbReference type="InterPro" id="IPR015797">
    <property type="entry name" value="NUDIX_hydrolase-like_dom_sf"/>
</dbReference>
<evidence type="ECO:0000256" key="4">
    <source>
        <dbReference type="ARBA" id="ARBA00022801"/>
    </source>
</evidence>
<accession>A0A9D9DWG3</accession>
<gene>
    <name evidence="8" type="ORF">IAC55_01785</name>
</gene>